<gene>
    <name evidence="3" type="ORF">DA803_00870</name>
</gene>
<sequence length="926" mass="105048">MKKNLKAWIFGISTLAATAIPLISASCVKPVSLNKKYVFEYNTPLINQAYAFDASRSFGSYSSGQTWQYTGGELIRVQPLNEIEIFNEIVGNEPKIFVQKPTFSRYRLELAKALVLTDKNGEVNVFDSDDVGPEPAPDSTSPEGRKYYRDATVQLTSTNERSVNSLKFTEKLKTAKKFQIVLKDDLNWVNSKGEKTKYQIVAKDFWYSWLRTYSLNDEFRNNPGKGGGSKELDDLVRGKLFEPNSRIYSSDESFSNDYLYTLFGIKVDSFFEKEKFIQKIADQADTYKGKESITFEGMEDKETQFSSFFDKLIIDGDYTFMPAPSQYIDDLNNTKSQFITNFTGVKVSPADEVKIREEIEKLDHSKLAYFAGIYWYGISQESTLYAGPYYLSEAQNSRQIMKKNTHYWEKSWVEADDTIEEIVYLYQSSPIEPKLFSDTSYHKYIQGTVSDIAYSTLSTSQKGEIARNPKKFGLRQIRRKNDKAPYYRMVATPFVNSGLTTYGFNDAYAKMMWGKTVQQIREGETDAKTFISGTGLSFRTILNAAINWDTYASNTSSGQAQSWVAKVPDGANINGSDQSTAKNKTAEDVADIINGLSAIDADGKLIDFGSDLGKSLRPSKNEEAVKDKSNTSDKLKSAGFEKLKAEMKRLIEKFDKDNPTLANQKFQISYLFPFVAAPDNLQKGWKDVIDVIKELNPRIDLEVKYFSDATNPQFQTWRFDGVNGSQIVSWSNDYNGIGSSYDGLSWAAGLIPTLVKIHNDKNEKFKAAFPKIAELAEAVVEHENKNPTNFAIPFLDLDKVETKWIGPKLPIVISQYEFKKNDKGVYEAVKEDGKLKAFTSKDNNKPITEPYSWSSVFWLQFNRSKTNEELTQLMQELATFIPFDFSFGISKGRDVYGKQLINSSYIVPNATGSASYVYQDWRIKKN</sequence>
<feature type="region of interest" description="Disordered" evidence="1">
    <location>
        <begin position="126"/>
        <end position="145"/>
    </location>
</feature>
<dbReference type="RefSeq" id="WP_114190759.1">
    <property type="nucleotide sequence ID" value="NZ_CP029295.1"/>
</dbReference>
<dbReference type="AlphaFoldDB" id="A0A2Z5IPS0"/>
<feature type="signal peptide" evidence="2">
    <location>
        <begin position="1"/>
        <end position="19"/>
    </location>
</feature>
<keyword evidence="4" id="KW-1185">Reference proteome</keyword>
<evidence type="ECO:0000313" key="4">
    <source>
        <dbReference type="Proteomes" id="UP000252477"/>
    </source>
</evidence>
<evidence type="ECO:0000256" key="1">
    <source>
        <dbReference type="SAM" id="MobiDB-lite"/>
    </source>
</evidence>
<dbReference type="OrthoDB" id="395154at2"/>
<accession>A0A2Z5IPS0</accession>
<evidence type="ECO:0000256" key="2">
    <source>
        <dbReference type="SAM" id="SignalP"/>
    </source>
</evidence>
<dbReference type="Gene3D" id="3.40.190.10">
    <property type="entry name" value="Periplasmic binding protein-like II"/>
    <property type="match status" value="1"/>
</dbReference>
<reference evidence="3 4" key="1">
    <citation type="submission" date="2018-05" db="EMBL/GenBank/DDBJ databases">
        <title>Annotation of the Mycoplasma phocidae genome.</title>
        <authorList>
            <person name="Brown D.R."/>
            <person name="Kutish G.F."/>
            <person name="Frasca S.Jr."/>
        </authorList>
    </citation>
    <scope>NUCLEOTIDE SEQUENCE [LARGE SCALE GENOMIC DNA]</scope>
    <source>
        <strain evidence="3 4">105</strain>
    </source>
</reference>
<dbReference type="NCBIfam" id="NF045850">
    <property type="entry name" value="ABC_Mplas_LP"/>
    <property type="match status" value="1"/>
</dbReference>
<organism evidence="3 4">
    <name type="scientific">[Mycoplasma] phocae</name>
    <dbReference type="NCBI Taxonomy" id="142651"/>
    <lineage>
        <taxon>Bacteria</taxon>
        <taxon>Bacillati</taxon>
        <taxon>Mycoplasmatota</taxon>
        <taxon>Mycoplasmoidales</taxon>
        <taxon>Metamycoplasmataceae</taxon>
        <taxon>Metamycoplasma</taxon>
    </lineage>
</organism>
<dbReference type="PROSITE" id="PS51257">
    <property type="entry name" value="PROKAR_LIPOPROTEIN"/>
    <property type="match status" value="1"/>
</dbReference>
<dbReference type="EMBL" id="CP029295">
    <property type="protein sequence ID" value="AXE60645.1"/>
    <property type="molecule type" value="Genomic_DNA"/>
</dbReference>
<keyword evidence="2" id="KW-0732">Signal</keyword>
<protein>
    <submittedName>
        <fullName evidence="3">Oligopeptide ABC transporter substrate-binding protein</fullName>
    </submittedName>
</protein>
<feature type="chain" id="PRO_5016393034" evidence="2">
    <location>
        <begin position="20"/>
        <end position="926"/>
    </location>
</feature>
<name>A0A2Z5IPS0_9BACT</name>
<dbReference type="Proteomes" id="UP000252477">
    <property type="component" value="Chromosome"/>
</dbReference>
<evidence type="ECO:0000313" key="3">
    <source>
        <dbReference type="EMBL" id="AXE60645.1"/>
    </source>
</evidence>
<dbReference type="KEGG" id="mpho:DA803_00870"/>
<proteinExistence type="predicted"/>